<comment type="caution">
    <text evidence="6">The sequence shown here is derived from an EMBL/GenBank/DDBJ whole genome shotgun (WGS) entry which is preliminary data.</text>
</comment>
<feature type="region of interest" description="Disordered" evidence="4">
    <location>
        <begin position="676"/>
        <end position="709"/>
    </location>
</feature>
<name>A0A836BX57_9CHLO</name>
<feature type="domain" description="MYND-type" evidence="5">
    <location>
        <begin position="856"/>
        <end position="885"/>
    </location>
</feature>
<evidence type="ECO:0000256" key="4">
    <source>
        <dbReference type="SAM" id="MobiDB-lite"/>
    </source>
</evidence>
<protein>
    <recommendedName>
        <fullName evidence="5">MYND-type domain-containing protein</fullName>
    </recommendedName>
</protein>
<feature type="region of interest" description="Disordered" evidence="4">
    <location>
        <begin position="796"/>
        <end position="818"/>
    </location>
</feature>
<evidence type="ECO:0000256" key="3">
    <source>
        <dbReference type="ARBA" id="ARBA00022833"/>
    </source>
</evidence>
<evidence type="ECO:0000313" key="6">
    <source>
        <dbReference type="EMBL" id="KAG2491682.1"/>
    </source>
</evidence>
<keyword evidence="2" id="KW-0863">Zinc-finger</keyword>
<dbReference type="Proteomes" id="UP000612055">
    <property type="component" value="Unassembled WGS sequence"/>
</dbReference>
<dbReference type="InterPro" id="IPR002893">
    <property type="entry name" value="Znf_MYND"/>
</dbReference>
<dbReference type="GO" id="GO:0008270">
    <property type="term" value="F:zinc ion binding"/>
    <property type="evidence" value="ECO:0007669"/>
    <property type="project" value="UniProtKB-KW"/>
</dbReference>
<feature type="compositionally biased region" description="Low complexity" evidence="4">
    <location>
        <begin position="686"/>
        <end position="703"/>
    </location>
</feature>
<keyword evidence="1" id="KW-0479">Metal-binding</keyword>
<feature type="region of interest" description="Disordered" evidence="4">
    <location>
        <begin position="441"/>
        <end position="469"/>
    </location>
</feature>
<dbReference type="EMBL" id="JAEHOE010000051">
    <property type="protein sequence ID" value="KAG2491682.1"/>
    <property type="molecule type" value="Genomic_DNA"/>
</dbReference>
<dbReference type="Pfam" id="PF01753">
    <property type="entry name" value="zf-MYND"/>
    <property type="match status" value="1"/>
</dbReference>
<dbReference type="AlphaFoldDB" id="A0A836BX57"/>
<reference evidence="6" key="1">
    <citation type="journal article" date="2020" name="bioRxiv">
        <title>Comparative genomics of Chlamydomonas.</title>
        <authorList>
            <person name="Craig R.J."/>
            <person name="Hasan A.R."/>
            <person name="Ness R.W."/>
            <person name="Keightley P.D."/>
        </authorList>
    </citation>
    <scope>NUCLEOTIDE SEQUENCE</scope>
    <source>
        <strain evidence="6">CCAP 11/70</strain>
    </source>
</reference>
<sequence>MREELVQQIGVLTANIAVRMLVPAAGDPARTFAEKLLAMGTLQAAARQTAAAAQVLAVTLPAAGAGPGPSEPAAGSGLASEEQRLRIAGRLVDAMALVQTIITFVTCTQLVSSLVAALSESRFLEHAGRLMLLLPLPPGQPPSDGVRRRPSESDGLRKALACVCNAMCYTVKTVCIVDSGHAAFGVQGAEGFLTSVLGPCVRMAVLESGALALSMTDGGHAYGAAYGLLYDLPTPPGIATAAPHQQRKQLDGHMVAAVLHALATDARCSKDRALPRAGAAPVLLRVGRLALASASAALGGVDSEGSAGSDGGFRVRLRLGAEEVCHTYLALMDDNVTDECVLKAVDMLPDLITLGPWAPAASQRRRAEALGAWQLALGAAYHALPILTDAGAARCLGGYLSKQDALLRHVAGGRRQPAAATHATRWGAALPCGGAGGWAGAGPGAHPGIRSPGQRDARSRGSRATGGGLGRLPAALAHAQPRQAAALLASLAKLLRLQRARPQTEPEGAAAGHVGLGLAARRAVEALLGRALEHAVWEPGSLRAPSLLVPLRLLPSAAECARRALELAGTDPSDRAGPGAAKGLALACPTVVLRWVWELAARADPRAISCSGGGGAVVESTGGPPGAAASGAEGASSALAEAEVAASAAQWRSFLLGEVGAVTLLGAALGGVQRWAEWPPPGTPRDPGAAASSADPAEASSEGDGPDWPDWLQALAGACSSVMYAWLAEVRQGGSAAAPLQECGSAASAAPAPTPWPPGALRLLASQLDACGGGGSGWADNLMAVASFLEPSRPAAAAEGGAGGASGSGAAESGGRRGPEFTTVPWPVLALLAEARALLPVCASPACVNLAGDSEAGLRLVPCSCCGGVSYCSLGCQRAHWQIGHGIRAAAAEAMERRVDEIPMVHPASWGMTMAGQE</sequence>
<keyword evidence="7" id="KW-1185">Reference proteome</keyword>
<proteinExistence type="predicted"/>
<evidence type="ECO:0000259" key="5">
    <source>
        <dbReference type="Pfam" id="PF01753"/>
    </source>
</evidence>
<evidence type="ECO:0000256" key="1">
    <source>
        <dbReference type="ARBA" id="ARBA00022723"/>
    </source>
</evidence>
<evidence type="ECO:0000256" key="2">
    <source>
        <dbReference type="ARBA" id="ARBA00022771"/>
    </source>
</evidence>
<evidence type="ECO:0000313" key="7">
    <source>
        <dbReference type="Proteomes" id="UP000612055"/>
    </source>
</evidence>
<dbReference type="SUPFAM" id="SSF144232">
    <property type="entry name" value="HIT/MYND zinc finger-like"/>
    <property type="match status" value="1"/>
</dbReference>
<keyword evidence="3" id="KW-0862">Zinc</keyword>
<accession>A0A836BX57</accession>
<gene>
    <name evidence="6" type="ORF">HYH03_010050</name>
</gene>
<organism evidence="6 7">
    <name type="scientific">Edaphochlamys debaryana</name>
    <dbReference type="NCBI Taxonomy" id="47281"/>
    <lineage>
        <taxon>Eukaryota</taxon>
        <taxon>Viridiplantae</taxon>
        <taxon>Chlorophyta</taxon>
        <taxon>core chlorophytes</taxon>
        <taxon>Chlorophyceae</taxon>
        <taxon>CS clade</taxon>
        <taxon>Chlamydomonadales</taxon>
        <taxon>Chlamydomonadales incertae sedis</taxon>
        <taxon>Edaphochlamys</taxon>
    </lineage>
</organism>